<dbReference type="EMBL" id="CP069030">
    <property type="protein sequence ID" value="QRC98682.1"/>
    <property type="molecule type" value="Genomic_DNA"/>
</dbReference>
<keyword evidence="2" id="KW-1185">Reference proteome</keyword>
<evidence type="ECO:0000313" key="2">
    <source>
        <dbReference type="Proteomes" id="UP000663193"/>
    </source>
</evidence>
<dbReference type="Proteomes" id="UP000663193">
    <property type="component" value="Chromosome 8"/>
</dbReference>
<reference evidence="2" key="1">
    <citation type="journal article" date="2021" name="BMC Genomics">
        <title>Chromosome-level genome assembly and manually-curated proteome of model necrotroph Parastagonospora nodorum Sn15 reveals a genome-wide trove of candidate effector homologs, and redundancy of virulence-related functions within an accessory chromosome.</title>
        <authorList>
            <person name="Bertazzoni S."/>
            <person name="Jones D.A.B."/>
            <person name="Phan H.T."/>
            <person name="Tan K.-C."/>
            <person name="Hane J.K."/>
        </authorList>
    </citation>
    <scope>NUCLEOTIDE SEQUENCE [LARGE SCALE GENOMIC DNA]</scope>
    <source>
        <strain evidence="2">SN15 / ATCC MYA-4574 / FGSC 10173)</strain>
    </source>
</reference>
<gene>
    <name evidence="1" type="ORF">JI435_412440</name>
</gene>
<sequence>MDTVSRSTVSLVLCRAGHPPTISCCHSRHACLDVSGSCLVGSPMRQAFPPFCMRGFLGQFGLKESNEA</sequence>
<accession>A0A7U2I448</accession>
<name>A0A7U2I448_PHANO</name>
<proteinExistence type="predicted"/>
<dbReference type="AlphaFoldDB" id="A0A7U2I448"/>
<organism evidence="1 2">
    <name type="scientific">Phaeosphaeria nodorum (strain SN15 / ATCC MYA-4574 / FGSC 10173)</name>
    <name type="common">Glume blotch fungus</name>
    <name type="synonym">Parastagonospora nodorum</name>
    <dbReference type="NCBI Taxonomy" id="321614"/>
    <lineage>
        <taxon>Eukaryota</taxon>
        <taxon>Fungi</taxon>
        <taxon>Dikarya</taxon>
        <taxon>Ascomycota</taxon>
        <taxon>Pezizomycotina</taxon>
        <taxon>Dothideomycetes</taxon>
        <taxon>Pleosporomycetidae</taxon>
        <taxon>Pleosporales</taxon>
        <taxon>Pleosporineae</taxon>
        <taxon>Phaeosphaeriaceae</taxon>
        <taxon>Parastagonospora</taxon>
    </lineage>
</organism>
<dbReference type="VEuPathDB" id="FungiDB:JI435_412440"/>
<protein>
    <submittedName>
        <fullName evidence="1">Uncharacterized protein</fullName>
    </submittedName>
</protein>
<evidence type="ECO:0000313" key="1">
    <source>
        <dbReference type="EMBL" id="QRC98682.1"/>
    </source>
</evidence>